<evidence type="ECO:0000256" key="2">
    <source>
        <dbReference type="SAM" id="Phobius"/>
    </source>
</evidence>
<dbReference type="Proteomes" id="UP000064939">
    <property type="component" value="Chromosome"/>
</dbReference>
<accession>A0A0N9W4T3</accession>
<evidence type="ECO:0000256" key="1">
    <source>
        <dbReference type="SAM" id="Coils"/>
    </source>
</evidence>
<keyword evidence="2" id="KW-0472">Membrane</keyword>
<keyword evidence="1" id="KW-0175">Coiled coil</keyword>
<dbReference type="AlphaFoldDB" id="A0A0N9W4T3"/>
<evidence type="ECO:0000313" key="3">
    <source>
        <dbReference type="EMBL" id="ALH96198.1"/>
    </source>
</evidence>
<keyword evidence="2" id="KW-1133">Transmembrane helix</keyword>
<dbReference type="RefSeq" id="WP_054582081.1">
    <property type="nucleotide sequence ID" value="NZ_CP012808.1"/>
</dbReference>
<gene>
    <name evidence="3" type="ORF">AOY20_12005</name>
</gene>
<organism evidence="3 4">
    <name type="scientific">Acinetobacter equi</name>
    <dbReference type="NCBI Taxonomy" id="1324350"/>
    <lineage>
        <taxon>Bacteria</taxon>
        <taxon>Pseudomonadati</taxon>
        <taxon>Pseudomonadota</taxon>
        <taxon>Gammaproteobacteria</taxon>
        <taxon>Moraxellales</taxon>
        <taxon>Moraxellaceae</taxon>
        <taxon>Acinetobacter</taxon>
    </lineage>
</organism>
<evidence type="ECO:0000313" key="4">
    <source>
        <dbReference type="Proteomes" id="UP000064939"/>
    </source>
</evidence>
<proteinExistence type="predicted"/>
<sequence>MSDSQQNTTVPNLLLTTILIVFETIFSFILKHDRVIALQSKKFVDNRVSIKINSYIPYFDFYMQFDSHGILFDTTPPIKVDLEVRTTLMDLIQIIVFANRRSVRAMRIDGDSILKDEFRDLILSFSLPHVFSDWKQWLKQSADIDNLISSEKRIAPLLDKIDFQRSKINSLEIEVKQYKNRIKRIERNQKIINYVYISIIIVLLVVLLMYTI</sequence>
<keyword evidence="4" id="KW-1185">Reference proteome</keyword>
<keyword evidence="2" id="KW-0812">Transmembrane</keyword>
<dbReference type="KEGG" id="aei:AOY20_12005"/>
<feature type="transmembrane region" description="Helical" evidence="2">
    <location>
        <begin position="191"/>
        <end position="210"/>
    </location>
</feature>
<reference evidence="3 4" key="1">
    <citation type="journal article" date="2015" name="Int. J. Syst. Evol. Microbiol.">
        <title>Acinetobacter equi sp. nov. isolated from horse faeces.</title>
        <authorList>
            <person name="Poppel M.T."/>
            <person name="Skiebe E."/>
            <person name="Laue M."/>
            <person name="Bergmann H."/>
            <person name="Ebersberger I."/>
            <person name="Garn T."/>
            <person name="Fruth A."/>
            <person name="Baumgardt S."/>
            <person name="Busse H.J."/>
            <person name="Wilharm G."/>
        </authorList>
    </citation>
    <scope>NUCLEOTIDE SEQUENCE [LARGE SCALE GENOMIC DNA]</scope>
    <source>
        <strain evidence="3 4">114</strain>
    </source>
</reference>
<protein>
    <submittedName>
        <fullName evidence="3">Uncharacterized protein</fullName>
    </submittedName>
</protein>
<feature type="transmembrane region" description="Helical" evidence="2">
    <location>
        <begin position="12"/>
        <end position="30"/>
    </location>
</feature>
<dbReference type="STRING" id="1324350.AOY20_12005"/>
<feature type="coiled-coil region" evidence="1">
    <location>
        <begin position="161"/>
        <end position="188"/>
    </location>
</feature>
<dbReference type="OrthoDB" id="6705724at2"/>
<name>A0A0N9W4T3_9GAMM</name>
<dbReference type="EMBL" id="CP012808">
    <property type="protein sequence ID" value="ALH96198.1"/>
    <property type="molecule type" value="Genomic_DNA"/>
</dbReference>